<sequence length="192" mass="20917">MLTALISGLCVTVTPSAAQAGQIGPQISCPTDPNIVWRLTFYGRTPYLEGYRYTAISTTPTFNVSDARVVDNALDSPINATFTSSQSRTWRISVTVGVTAELTSYLQTNVSTQIVQERTTAIGVNASLVVPPHSRVTGQYGVQAYDVAYDAQKYWSWPANTSKPREKCWDQGTQRGATNAPTVTEGWRFIAG</sequence>
<feature type="signal peptide" evidence="1">
    <location>
        <begin position="1"/>
        <end position="20"/>
    </location>
</feature>
<evidence type="ECO:0008006" key="4">
    <source>
        <dbReference type="Google" id="ProtNLM"/>
    </source>
</evidence>
<gene>
    <name evidence="2" type="ORF">GCM10007964_12120</name>
</gene>
<accession>A0A917QVP4</accession>
<reference evidence="2" key="2">
    <citation type="submission" date="2020-09" db="EMBL/GenBank/DDBJ databases">
        <authorList>
            <person name="Sun Q."/>
            <person name="Ohkuma M."/>
        </authorList>
    </citation>
    <scope>NUCLEOTIDE SEQUENCE</scope>
    <source>
        <strain evidence="2">JCM 13064</strain>
    </source>
</reference>
<dbReference type="AlphaFoldDB" id="A0A917QVP4"/>
<reference evidence="2" key="1">
    <citation type="journal article" date="2014" name="Int. J. Syst. Evol. Microbiol.">
        <title>Complete genome sequence of Corynebacterium casei LMG S-19264T (=DSM 44701T), isolated from a smear-ripened cheese.</title>
        <authorList>
            <consortium name="US DOE Joint Genome Institute (JGI-PGF)"/>
            <person name="Walter F."/>
            <person name="Albersmeier A."/>
            <person name="Kalinowski J."/>
            <person name="Ruckert C."/>
        </authorList>
    </citation>
    <scope>NUCLEOTIDE SEQUENCE</scope>
    <source>
        <strain evidence="2">JCM 13064</strain>
    </source>
</reference>
<feature type="chain" id="PRO_5037019045" description="Secreted protein" evidence="1">
    <location>
        <begin position="21"/>
        <end position="192"/>
    </location>
</feature>
<keyword evidence="3" id="KW-1185">Reference proteome</keyword>
<protein>
    <recommendedName>
        <fullName evidence="4">Secreted protein</fullName>
    </recommendedName>
</protein>
<evidence type="ECO:0000313" key="2">
    <source>
        <dbReference type="EMBL" id="GGK70947.1"/>
    </source>
</evidence>
<proteinExistence type="predicted"/>
<evidence type="ECO:0000256" key="1">
    <source>
        <dbReference type="SAM" id="SignalP"/>
    </source>
</evidence>
<organism evidence="2 3">
    <name type="scientific">Sphaerisporangium melleum</name>
    <dbReference type="NCBI Taxonomy" id="321316"/>
    <lineage>
        <taxon>Bacteria</taxon>
        <taxon>Bacillati</taxon>
        <taxon>Actinomycetota</taxon>
        <taxon>Actinomycetes</taxon>
        <taxon>Streptosporangiales</taxon>
        <taxon>Streptosporangiaceae</taxon>
        <taxon>Sphaerisporangium</taxon>
    </lineage>
</organism>
<keyword evidence="1" id="KW-0732">Signal</keyword>
<dbReference type="Proteomes" id="UP000645217">
    <property type="component" value="Unassembled WGS sequence"/>
</dbReference>
<comment type="caution">
    <text evidence="2">The sequence shown here is derived from an EMBL/GenBank/DDBJ whole genome shotgun (WGS) entry which is preliminary data.</text>
</comment>
<evidence type="ECO:0000313" key="3">
    <source>
        <dbReference type="Proteomes" id="UP000645217"/>
    </source>
</evidence>
<dbReference type="EMBL" id="BMNT01000005">
    <property type="protein sequence ID" value="GGK70947.1"/>
    <property type="molecule type" value="Genomic_DNA"/>
</dbReference>
<dbReference type="RefSeq" id="WP_203968355.1">
    <property type="nucleotide sequence ID" value="NZ_BMNT01000005.1"/>
</dbReference>
<name>A0A917QVP4_9ACTN</name>